<proteinExistence type="predicted"/>
<accession>A0ABU3VKG1</accession>
<reference evidence="2" key="1">
    <citation type="submission" date="2023-05" db="EMBL/GenBank/DDBJ databases">
        <title>Sedimentitalea sp. nov. JM2-8.</title>
        <authorList>
            <person name="Huang J."/>
        </authorList>
    </citation>
    <scope>NUCLEOTIDE SEQUENCE [LARGE SCALE GENOMIC DNA]</scope>
    <source>
        <strain evidence="2">KHS03</strain>
    </source>
</reference>
<keyword evidence="2" id="KW-1185">Reference proteome</keyword>
<protein>
    <recommendedName>
        <fullName evidence="3">Replication protein-C C-terminal domain-containing protein</fullName>
    </recommendedName>
</protein>
<evidence type="ECO:0000313" key="1">
    <source>
        <dbReference type="EMBL" id="MDU9006681.1"/>
    </source>
</evidence>
<evidence type="ECO:0000313" key="2">
    <source>
        <dbReference type="Proteomes" id="UP001255416"/>
    </source>
</evidence>
<gene>
    <name evidence="1" type="ORF">QO231_22845</name>
</gene>
<comment type="caution">
    <text evidence="1">The sequence shown here is derived from an EMBL/GenBank/DDBJ whole genome shotgun (WGS) entry which is preliminary data.</text>
</comment>
<evidence type="ECO:0008006" key="3">
    <source>
        <dbReference type="Google" id="ProtNLM"/>
    </source>
</evidence>
<dbReference type="Proteomes" id="UP001255416">
    <property type="component" value="Unassembled WGS sequence"/>
</dbReference>
<organism evidence="1 2">
    <name type="scientific">Sedimentitalea todarodis</name>
    <dbReference type="NCBI Taxonomy" id="1631240"/>
    <lineage>
        <taxon>Bacteria</taxon>
        <taxon>Pseudomonadati</taxon>
        <taxon>Pseudomonadota</taxon>
        <taxon>Alphaproteobacteria</taxon>
        <taxon>Rhodobacterales</taxon>
        <taxon>Paracoccaceae</taxon>
        <taxon>Sedimentitalea</taxon>
    </lineage>
</organism>
<dbReference type="EMBL" id="JASMWN010000027">
    <property type="protein sequence ID" value="MDU9006681.1"/>
    <property type="molecule type" value="Genomic_DNA"/>
</dbReference>
<name>A0ABU3VKG1_9RHOB</name>
<dbReference type="RefSeq" id="WP_316781941.1">
    <property type="nucleotide sequence ID" value="NZ_JASMWN010000027.1"/>
</dbReference>
<sequence length="157" mass="17777">MVRFLTWIGELQERVEAIVLKATRAIEVVESPPEIRDQVSEQSLEMNPWGHSRPSYITPYQLDPVTCSRSEYKQTASVVRNAASEEQVDKELEHWVAEIRKKRGAALDLSTVMQACPQVASRARNMGGNLKDWSNLHRIAGQLRPLIGISEYAWGFA</sequence>